<dbReference type="InterPro" id="IPR000323">
    <property type="entry name" value="Cu2_ascorb_mOase_N"/>
</dbReference>
<dbReference type="PROSITE" id="PS50836">
    <property type="entry name" value="DOMON"/>
    <property type="match status" value="1"/>
</dbReference>
<sequence length="407" mass="46477">MFLAQKMVQIYQFVILTLLLVEATIAKSGLPYRVEVEKQGRLILSWNYNDDHIAVDLQAKINPKSWIAFGFSDYGEFTHADFCVFWTDLWGREHLTDVFSDGKGVLHVDQTQNCQFVSVNQTTTRTQIRFIRKRRTCEEEDYQLEEGTTHTLYVLGPGPIATIEGQSVTNENEIYKNMLRLSLFPPKLPDEETQPSVDESKVKVMDVLSEKVQVPAKETTYWCVIKKLPSLFQKNHIIRYESNIQEGNEDLVHHIEVFHCEAPPGQQLFEWEGDCDADTAPQEIEHCKRVIGAWAMGAPPLIYPEEAGYPIGGSEFSPYIRIEMHYNNPKSTAGRIDSSGIRFYYTTQLRRYDAGCLELGLEYTPKMAIPPAMEAFHLSGHCIASCTQIVCSPARRKTNSQEYSHGF</sequence>
<keyword evidence="7" id="KW-0560">Oxidoreductase</keyword>
<protein>
    <recommendedName>
        <fullName evidence="12">DOMON domain-containing protein</fullName>
    </recommendedName>
</protein>
<evidence type="ECO:0000256" key="1">
    <source>
        <dbReference type="ARBA" id="ARBA00001973"/>
    </source>
</evidence>
<keyword evidence="4" id="KW-0812">Transmembrane</keyword>
<dbReference type="PRINTS" id="PR00767">
    <property type="entry name" value="DBMONOXGNASE"/>
</dbReference>
<evidence type="ECO:0000256" key="6">
    <source>
        <dbReference type="ARBA" id="ARBA00022989"/>
    </source>
</evidence>
<evidence type="ECO:0000313" key="13">
    <source>
        <dbReference type="EMBL" id="GAU95983.1"/>
    </source>
</evidence>
<dbReference type="FunFam" id="2.60.120.310:FF:000003">
    <property type="entry name" value="Dopamine beta-hydroxylase"/>
    <property type="match status" value="1"/>
</dbReference>
<dbReference type="InterPro" id="IPR036939">
    <property type="entry name" value="Cu2_ascorb_mOase_N_sf"/>
</dbReference>
<dbReference type="AlphaFoldDB" id="A0A1D1VAU8"/>
<dbReference type="GO" id="GO:0042420">
    <property type="term" value="P:dopamine catabolic process"/>
    <property type="evidence" value="ECO:0007669"/>
    <property type="project" value="TreeGrafter"/>
</dbReference>
<evidence type="ECO:0000256" key="2">
    <source>
        <dbReference type="ARBA" id="ARBA00004167"/>
    </source>
</evidence>
<dbReference type="Gene3D" id="2.60.120.310">
    <property type="entry name" value="Copper type II, ascorbate-dependent monooxygenase, N-terminal domain"/>
    <property type="match status" value="1"/>
</dbReference>
<organism evidence="13 14">
    <name type="scientific">Ramazzottius varieornatus</name>
    <name type="common">Water bear</name>
    <name type="synonym">Tardigrade</name>
    <dbReference type="NCBI Taxonomy" id="947166"/>
    <lineage>
        <taxon>Eukaryota</taxon>
        <taxon>Metazoa</taxon>
        <taxon>Ecdysozoa</taxon>
        <taxon>Tardigrada</taxon>
        <taxon>Eutardigrada</taxon>
        <taxon>Parachela</taxon>
        <taxon>Hypsibioidea</taxon>
        <taxon>Ramazzottiidae</taxon>
        <taxon>Ramazzottius</taxon>
    </lineage>
</organism>
<keyword evidence="5" id="KW-0479">Metal-binding</keyword>
<dbReference type="PANTHER" id="PTHR10157">
    <property type="entry name" value="DOPAMINE BETA HYDROXYLASE RELATED"/>
    <property type="match status" value="1"/>
</dbReference>
<dbReference type="EMBL" id="BDGG01000003">
    <property type="protein sequence ID" value="GAU95983.1"/>
    <property type="molecule type" value="Genomic_DNA"/>
</dbReference>
<evidence type="ECO:0000256" key="8">
    <source>
        <dbReference type="ARBA" id="ARBA00023008"/>
    </source>
</evidence>
<dbReference type="GO" id="GO:0006589">
    <property type="term" value="P:octopamine biosynthetic process"/>
    <property type="evidence" value="ECO:0007669"/>
    <property type="project" value="TreeGrafter"/>
</dbReference>
<dbReference type="GO" id="GO:0005615">
    <property type="term" value="C:extracellular space"/>
    <property type="evidence" value="ECO:0007669"/>
    <property type="project" value="TreeGrafter"/>
</dbReference>
<dbReference type="Pfam" id="PF01082">
    <property type="entry name" value="Cu2_monooxygen"/>
    <property type="match status" value="1"/>
</dbReference>
<proteinExistence type="inferred from homology"/>
<evidence type="ECO:0000256" key="7">
    <source>
        <dbReference type="ARBA" id="ARBA00023002"/>
    </source>
</evidence>
<evidence type="ECO:0000256" key="10">
    <source>
        <dbReference type="ARBA" id="ARBA00023136"/>
    </source>
</evidence>
<dbReference type="Pfam" id="PF03351">
    <property type="entry name" value="DOMON"/>
    <property type="match status" value="1"/>
</dbReference>
<dbReference type="InterPro" id="IPR028460">
    <property type="entry name" value="Tbh/DBH"/>
</dbReference>
<dbReference type="OrthoDB" id="129121at2759"/>
<dbReference type="GO" id="GO:0030667">
    <property type="term" value="C:secretory granule membrane"/>
    <property type="evidence" value="ECO:0007669"/>
    <property type="project" value="TreeGrafter"/>
</dbReference>
<dbReference type="CDD" id="cd09631">
    <property type="entry name" value="DOMON_DOH"/>
    <property type="match status" value="1"/>
</dbReference>
<dbReference type="InterPro" id="IPR000945">
    <property type="entry name" value="DBH-like"/>
</dbReference>
<accession>A0A1D1VAU8</accession>
<dbReference type="SMART" id="SM00664">
    <property type="entry name" value="DoH"/>
    <property type="match status" value="1"/>
</dbReference>
<keyword evidence="11" id="KW-0732">Signal</keyword>
<dbReference type="Pfam" id="PF03712">
    <property type="entry name" value="Cu2_monoox_C"/>
    <property type="match status" value="1"/>
</dbReference>
<dbReference type="GO" id="GO:0004500">
    <property type="term" value="F:dopamine beta-monooxygenase activity"/>
    <property type="evidence" value="ECO:0007669"/>
    <property type="project" value="InterPro"/>
</dbReference>
<feature type="signal peptide" evidence="11">
    <location>
        <begin position="1"/>
        <end position="28"/>
    </location>
</feature>
<dbReference type="SUPFAM" id="SSF49742">
    <property type="entry name" value="PHM/PNGase F"/>
    <property type="match status" value="2"/>
</dbReference>
<keyword evidence="8" id="KW-0186">Copper</keyword>
<comment type="similarity">
    <text evidence="3">Belongs to the copper type II ascorbate-dependent monooxygenase family.</text>
</comment>
<evidence type="ECO:0000259" key="12">
    <source>
        <dbReference type="PROSITE" id="PS50836"/>
    </source>
</evidence>
<feature type="domain" description="DOMON" evidence="12">
    <location>
        <begin position="40"/>
        <end position="156"/>
    </location>
</feature>
<dbReference type="Proteomes" id="UP000186922">
    <property type="component" value="Unassembled WGS sequence"/>
</dbReference>
<dbReference type="InterPro" id="IPR008977">
    <property type="entry name" value="PHM/PNGase_F_dom_sf"/>
</dbReference>
<evidence type="ECO:0000256" key="9">
    <source>
        <dbReference type="ARBA" id="ARBA00023033"/>
    </source>
</evidence>
<dbReference type="InterPro" id="IPR005018">
    <property type="entry name" value="DOMON_domain"/>
</dbReference>
<keyword evidence="9" id="KW-0503">Monooxygenase</keyword>
<comment type="subcellular location">
    <subcellularLocation>
        <location evidence="2">Membrane</location>
        <topology evidence="2">Single-pass membrane protein</topology>
    </subcellularLocation>
</comment>
<dbReference type="InterPro" id="IPR024548">
    <property type="entry name" value="Cu2_monoox_C"/>
</dbReference>
<evidence type="ECO:0000256" key="5">
    <source>
        <dbReference type="ARBA" id="ARBA00022723"/>
    </source>
</evidence>
<reference evidence="13 14" key="1">
    <citation type="journal article" date="2016" name="Nat. Commun.">
        <title>Extremotolerant tardigrade genome and improved radiotolerance of human cultured cells by tardigrade-unique protein.</title>
        <authorList>
            <person name="Hashimoto T."/>
            <person name="Horikawa D.D."/>
            <person name="Saito Y."/>
            <person name="Kuwahara H."/>
            <person name="Kozuka-Hata H."/>
            <person name="Shin-I T."/>
            <person name="Minakuchi Y."/>
            <person name="Ohishi K."/>
            <person name="Motoyama A."/>
            <person name="Aizu T."/>
            <person name="Enomoto A."/>
            <person name="Kondo K."/>
            <person name="Tanaka S."/>
            <person name="Hara Y."/>
            <person name="Koshikawa S."/>
            <person name="Sagara H."/>
            <person name="Miura T."/>
            <person name="Yokobori S."/>
            <person name="Miyagawa K."/>
            <person name="Suzuki Y."/>
            <person name="Kubo T."/>
            <person name="Oyama M."/>
            <person name="Kohara Y."/>
            <person name="Fujiyama A."/>
            <person name="Arakawa K."/>
            <person name="Katayama T."/>
            <person name="Toyoda A."/>
            <person name="Kunieda T."/>
        </authorList>
    </citation>
    <scope>NUCLEOTIDE SEQUENCE [LARGE SCALE GENOMIC DNA]</scope>
    <source>
        <strain evidence="13 14">YOKOZUNA-1</strain>
    </source>
</reference>
<name>A0A1D1VAU8_RAMVA</name>
<comment type="caution">
    <text evidence="13">The sequence shown here is derived from an EMBL/GenBank/DDBJ whole genome shotgun (WGS) entry which is preliminary data.</text>
</comment>
<dbReference type="PANTHER" id="PTHR10157:SF29">
    <property type="entry name" value="DOPAMINE BETA-HYDROXYLASE"/>
    <property type="match status" value="1"/>
</dbReference>
<gene>
    <name evidence="13" type="primary">RvY_07495</name>
    <name evidence="13" type="synonym">RvY_07495.1</name>
    <name evidence="13" type="ORF">RvY_07495-1</name>
</gene>
<dbReference type="STRING" id="947166.A0A1D1VAU8"/>
<evidence type="ECO:0000256" key="3">
    <source>
        <dbReference type="ARBA" id="ARBA00010676"/>
    </source>
</evidence>
<feature type="chain" id="PRO_5008898222" description="DOMON domain-containing protein" evidence="11">
    <location>
        <begin position="29"/>
        <end position="407"/>
    </location>
</feature>
<keyword evidence="6" id="KW-1133">Transmembrane helix</keyword>
<keyword evidence="14" id="KW-1185">Reference proteome</keyword>
<keyword evidence="10" id="KW-0472">Membrane</keyword>
<evidence type="ECO:0000256" key="4">
    <source>
        <dbReference type="ARBA" id="ARBA00022692"/>
    </source>
</evidence>
<evidence type="ECO:0000256" key="11">
    <source>
        <dbReference type="SAM" id="SignalP"/>
    </source>
</evidence>
<comment type="cofactor">
    <cofactor evidence="1">
        <name>Cu(2+)</name>
        <dbReference type="ChEBI" id="CHEBI:29036"/>
    </cofactor>
</comment>
<dbReference type="InterPro" id="IPR045266">
    <property type="entry name" value="DOH_DOMON"/>
</dbReference>
<dbReference type="GO" id="GO:0042421">
    <property type="term" value="P:norepinephrine biosynthetic process"/>
    <property type="evidence" value="ECO:0007669"/>
    <property type="project" value="TreeGrafter"/>
</dbReference>
<dbReference type="GO" id="GO:0005507">
    <property type="term" value="F:copper ion binding"/>
    <property type="evidence" value="ECO:0007669"/>
    <property type="project" value="InterPro"/>
</dbReference>
<evidence type="ECO:0000313" key="14">
    <source>
        <dbReference type="Proteomes" id="UP000186922"/>
    </source>
</evidence>